<evidence type="ECO:0000313" key="2">
    <source>
        <dbReference type="Proteomes" id="UP001246858"/>
    </source>
</evidence>
<sequence>MSKGLIKAFLWIVMLFGLSAGYAQDMVLKDSEKSYTLSHPLYLVDADNNLQLNQLQDKSFNRSEFPTLSLGATTASVWVKTHILNQSNKRDWHIQIDSPPVLQSVVVYQKKDGRLVKIFSRIASKPKTNGEVRVNNLLVPVSIPIHTGAEFYIQASSHNILRLPIKVITLQKAFERSYLTDLLNGIVFGMLIAFAIYNLFVYILTKEQPYLYYVGYIFFWSLNLFFYNGFLPDILSSLIWLNSAGTIIAIASLLSIFFTNSFLQTKKNSPFFYKIRGLMCLLSMVILITDIFWKGAYAFMLIQYLMYPYFVYWFGAGIQSFRNGYKPAIYFILGFGFLMLGNAIYNLKDLNILPDNLLTQTSMHWGTLLEALILSFALASRLNFYGKQQEQIRLKSIEEKRAFLKELLERQEQEKKRVAMELHDNIGQQLILIKNRSWRLQQLSAAPIKDLVSRPIAQVAATMAEVRGMLHRLRPYQMDLLGLTQSIQGLISDTFADYQIGQGNADEINPYFNADESMHIFRILQLLTDGIVASSPVKQIHYSITRQATSITFRFDLQTTRQLMNNSPDIRNRLELLNGSISVQHGQNTTEIRVNIPFSP</sequence>
<name>A0ACC6L4K2_9SPHI</name>
<dbReference type="EMBL" id="JAVDTF010000006">
    <property type="protein sequence ID" value="MDR6786271.1"/>
    <property type="molecule type" value="Genomic_DNA"/>
</dbReference>
<keyword evidence="1" id="KW-0808">Transferase</keyword>
<gene>
    <name evidence="1" type="ORF">J2X78_004864</name>
</gene>
<keyword evidence="2" id="KW-1185">Reference proteome</keyword>
<accession>A0ACC6L4K2</accession>
<reference evidence="1" key="1">
    <citation type="submission" date="2023-07" db="EMBL/GenBank/DDBJ databases">
        <title>Sorghum-associated microbial communities from plants grown in Nebraska, USA.</title>
        <authorList>
            <person name="Schachtman D."/>
        </authorList>
    </citation>
    <scope>NUCLEOTIDE SEQUENCE</scope>
    <source>
        <strain evidence="1">2697</strain>
    </source>
</reference>
<organism evidence="1 2">
    <name type="scientific">Pedobacter africanus</name>
    <dbReference type="NCBI Taxonomy" id="151894"/>
    <lineage>
        <taxon>Bacteria</taxon>
        <taxon>Pseudomonadati</taxon>
        <taxon>Bacteroidota</taxon>
        <taxon>Sphingobacteriia</taxon>
        <taxon>Sphingobacteriales</taxon>
        <taxon>Sphingobacteriaceae</taxon>
        <taxon>Pedobacter</taxon>
    </lineage>
</organism>
<evidence type="ECO:0000313" key="1">
    <source>
        <dbReference type="EMBL" id="MDR6786271.1"/>
    </source>
</evidence>
<protein>
    <submittedName>
        <fullName evidence="1">Signal transduction histidine kinase</fullName>
    </submittedName>
</protein>
<comment type="caution">
    <text evidence="1">The sequence shown here is derived from an EMBL/GenBank/DDBJ whole genome shotgun (WGS) entry which is preliminary data.</text>
</comment>
<keyword evidence="1" id="KW-0418">Kinase</keyword>
<proteinExistence type="predicted"/>
<dbReference type="Proteomes" id="UP001246858">
    <property type="component" value="Unassembled WGS sequence"/>
</dbReference>